<name>A0A0V1GDM2_9BILA</name>
<reference evidence="1 2" key="1">
    <citation type="submission" date="2015-01" db="EMBL/GenBank/DDBJ databases">
        <title>Evolution of Trichinella species and genotypes.</title>
        <authorList>
            <person name="Korhonen P.K."/>
            <person name="Edoardo P."/>
            <person name="Giuseppe L.R."/>
            <person name="Gasser R.B."/>
        </authorList>
    </citation>
    <scope>NUCLEOTIDE SEQUENCE [LARGE SCALE GENOMIC DNA]</scope>
    <source>
        <strain evidence="1">ISS1029</strain>
    </source>
</reference>
<dbReference type="EMBL" id="JYDP01002968">
    <property type="protein sequence ID" value="KRY96293.1"/>
    <property type="molecule type" value="Genomic_DNA"/>
</dbReference>
<protein>
    <submittedName>
        <fullName evidence="1">Uncharacterized protein</fullName>
    </submittedName>
</protein>
<proteinExistence type="predicted"/>
<keyword evidence="2" id="KW-1185">Reference proteome</keyword>
<sequence length="30" mass="3246">MAYLNAPDAKLSPEFSITHDSFSGGIFCII</sequence>
<comment type="caution">
    <text evidence="1">The sequence shown here is derived from an EMBL/GenBank/DDBJ whole genome shotgun (WGS) entry which is preliminary data.</text>
</comment>
<evidence type="ECO:0000313" key="1">
    <source>
        <dbReference type="EMBL" id="KRY96293.1"/>
    </source>
</evidence>
<dbReference type="Proteomes" id="UP000055024">
    <property type="component" value="Unassembled WGS sequence"/>
</dbReference>
<gene>
    <name evidence="1" type="ORF">T11_11309</name>
</gene>
<evidence type="ECO:0000313" key="2">
    <source>
        <dbReference type="Proteomes" id="UP000055024"/>
    </source>
</evidence>
<dbReference type="AlphaFoldDB" id="A0A0V1GDM2"/>
<organism evidence="1 2">
    <name type="scientific">Trichinella zimbabwensis</name>
    <dbReference type="NCBI Taxonomy" id="268475"/>
    <lineage>
        <taxon>Eukaryota</taxon>
        <taxon>Metazoa</taxon>
        <taxon>Ecdysozoa</taxon>
        <taxon>Nematoda</taxon>
        <taxon>Enoplea</taxon>
        <taxon>Dorylaimia</taxon>
        <taxon>Trichinellida</taxon>
        <taxon>Trichinellidae</taxon>
        <taxon>Trichinella</taxon>
    </lineage>
</organism>
<accession>A0A0V1GDM2</accession>